<accession>A0ABU7AIH7</accession>
<reference evidence="1 2" key="1">
    <citation type="submission" date="2021-07" db="EMBL/GenBank/DDBJ databases">
        <authorList>
            <person name="Palmer J.M."/>
        </authorList>
    </citation>
    <scope>NUCLEOTIDE SEQUENCE [LARGE SCALE GENOMIC DNA]</scope>
    <source>
        <strain evidence="1 2">AT_MEX2019</strain>
        <tissue evidence="1">Muscle</tissue>
    </source>
</reference>
<proteinExistence type="predicted"/>
<evidence type="ECO:0000313" key="1">
    <source>
        <dbReference type="EMBL" id="MED6238001.1"/>
    </source>
</evidence>
<feature type="non-terminal residue" evidence="1">
    <location>
        <position position="1"/>
    </location>
</feature>
<protein>
    <submittedName>
        <fullName evidence="1">Uncharacterized protein</fullName>
    </submittedName>
</protein>
<keyword evidence="2" id="KW-1185">Reference proteome</keyword>
<comment type="caution">
    <text evidence="1">The sequence shown here is derived from an EMBL/GenBank/DDBJ whole genome shotgun (WGS) entry which is preliminary data.</text>
</comment>
<name>A0ABU7AIH7_9TELE</name>
<gene>
    <name evidence="1" type="ORF">ATANTOWER_003770</name>
</gene>
<sequence>GATAPAETPLRHLICSCAASQDHRKQGGRAFKIKCFKEKTNTAHCSDRQELDRSSLLRTSEAFIVKL</sequence>
<organism evidence="1 2">
    <name type="scientific">Ataeniobius toweri</name>
    <dbReference type="NCBI Taxonomy" id="208326"/>
    <lineage>
        <taxon>Eukaryota</taxon>
        <taxon>Metazoa</taxon>
        <taxon>Chordata</taxon>
        <taxon>Craniata</taxon>
        <taxon>Vertebrata</taxon>
        <taxon>Euteleostomi</taxon>
        <taxon>Actinopterygii</taxon>
        <taxon>Neopterygii</taxon>
        <taxon>Teleostei</taxon>
        <taxon>Neoteleostei</taxon>
        <taxon>Acanthomorphata</taxon>
        <taxon>Ovalentaria</taxon>
        <taxon>Atherinomorphae</taxon>
        <taxon>Cyprinodontiformes</taxon>
        <taxon>Goodeidae</taxon>
        <taxon>Ataeniobius</taxon>
    </lineage>
</organism>
<evidence type="ECO:0000313" key="2">
    <source>
        <dbReference type="Proteomes" id="UP001345963"/>
    </source>
</evidence>
<dbReference type="EMBL" id="JAHUTI010019810">
    <property type="protein sequence ID" value="MED6238001.1"/>
    <property type="molecule type" value="Genomic_DNA"/>
</dbReference>
<dbReference type="Proteomes" id="UP001345963">
    <property type="component" value="Unassembled WGS sequence"/>
</dbReference>